<dbReference type="PROSITE" id="PS00652">
    <property type="entry name" value="TNFR_NGFR_1"/>
    <property type="match status" value="1"/>
</dbReference>
<dbReference type="SUPFAM" id="SSF57586">
    <property type="entry name" value="TNF receptor-like"/>
    <property type="match status" value="2"/>
</dbReference>
<keyword evidence="3" id="KW-0472">Membrane</keyword>
<dbReference type="GO" id="GO:0038023">
    <property type="term" value="F:signaling receptor activity"/>
    <property type="evidence" value="ECO:0007669"/>
    <property type="project" value="TreeGrafter"/>
</dbReference>
<dbReference type="CTD" id="678622"/>
<keyword evidence="3" id="KW-1133">Transmembrane helix</keyword>
<dbReference type="GeneTree" id="ENSGT00940000166327"/>
<feature type="compositionally biased region" description="Polar residues" evidence="2">
    <location>
        <begin position="262"/>
        <end position="274"/>
    </location>
</feature>
<dbReference type="PANTHER" id="PTHR47139">
    <property type="entry name" value="TUMOR NECROSIS FACTOR RECEPTOR SUPERFAMILY MEMBER 9"/>
    <property type="match status" value="1"/>
</dbReference>
<evidence type="ECO:0000256" key="2">
    <source>
        <dbReference type="SAM" id="MobiDB-lite"/>
    </source>
</evidence>
<evidence type="ECO:0000256" key="3">
    <source>
        <dbReference type="SAM" id="Phobius"/>
    </source>
</evidence>
<organism evidence="6 7">
    <name type="scientific">Amphiprion ocellaris</name>
    <name type="common">Clown anemonefish</name>
    <dbReference type="NCBI Taxonomy" id="80972"/>
    <lineage>
        <taxon>Eukaryota</taxon>
        <taxon>Metazoa</taxon>
        <taxon>Chordata</taxon>
        <taxon>Craniata</taxon>
        <taxon>Vertebrata</taxon>
        <taxon>Euteleostomi</taxon>
        <taxon>Actinopterygii</taxon>
        <taxon>Neopterygii</taxon>
        <taxon>Teleostei</taxon>
        <taxon>Neoteleostei</taxon>
        <taxon>Acanthomorphata</taxon>
        <taxon>Ovalentaria</taxon>
        <taxon>Pomacentridae</taxon>
        <taxon>Amphiprion</taxon>
    </lineage>
</organism>
<dbReference type="AlphaFoldDB" id="A0AAQ5Y7X4"/>
<feature type="disulfide bond" evidence="1">
    <location>
        <begin position="81"/>
        <end position="94"/>
    </location>
</feature>
<proteinExistence type="predicted"/>
<dbReference type="Ensembl" id="ENSAOCT00000067787.1">
    <property type="protein sequence ID" value="ENSAOCP00000048934.1"/>
    <property type="gene ID" value="ENSAOCG00000027289.1"/>
</dbReference>
<feature type="repeat" description="TNFR-Cys" evidence="1">
    <location>
        <begin position="64"/>
        <end position="102"/>
    </location>
</feature>
<evidence type="ECO:0000256" key="1">
    <source>
        <dbReference type="PROSITE-ProRule" id="PRU00206"/>
    </source>
</evidence>
<feature type="signal peptide" evidence="4">
    <location>
        <begin position="1"/>
        <end position="19"/>
    </location>
</feature>
<reference evidence="6" key="3">
    <citation type="submission" date="2025-09" db="UniProtKB">
        <authorList>
            <consortium name="Ensembl"/>
        </authorList>
    </citation>
    <scope>IDENTIFICATION</scope>
</reference>
<keyword evidence="3" id="KW-0812">Transmembrane</keyword>
<dbReference type="GO" id="GO:0042127">
    <property type="term" value="P:regulation of cell population proliferation"/>
    <property type="evidence" value="ECO:0007669"/>
    <property type="project" value="TreeGrafter"/>
</dbReference>
<evidence type="ECO:0000256" key="4">
    <source>
        <dbReference type="SAM" id="SignalP"/>
    </source>
</evidence>
<reference evidence="6 7" key="1">
    <citation type="submission" date="2022-01" db="EMBL/GenBank/DDBJ databases">
        <title>A chromosome-scale genome assembly of the false clownfish, Amphiprion ocellaris.</title>
        <authorList>
            <person name="Ryu T."/>
        </authorList>
    </citation>
    <scope>NUCLEOTIDE SEQUENCE [LARGE SCALE GENOMIC DNA]</scope>
</reference>
<keyword evidence="4" id="KW-0732">Signal</keyword>
<sequence>MALILWVMSLSLLLHGCLCSIGQTKIGCLRYTPKGENDVCCHECHPGNRIVHKCGKDPKELCTPCEPGKFILEFKDRCDRCTRCLGAQVHVKDCTATSDTVCGCKKGQTCGNTQCSFCVDTCGKGQEPTSDRSCRPCPDGTYNDQSHSKCKPWSTKCPKPYQKIEKGDAFTDIKCVNVSVPSVKHSKKPDDTEQLWPVVLSVLISAGLMAFIVIVIITVTLKILKRGKKPAKPITKTPIIRTPTDDPRTLIAIECSFHEAQQEQGNSTESLNSKDSSEQLIA</sequence>
<accession>A0AAQ5Y7X4</accession>
<protein>
    <recommendedName>
        <fullName evidence="5">TNFR-Cys domain-containing protein</fullName>
    </recommendedName>
</protein>
<dbReference type="PROSITE" id="PS50050">
    <property type="entry name" value="TNFR_NGFR_2"/>
    <property type="match status" value="1"/>
</dbReference>
<dbReference type="RefSeq" id="XP_023154483.1">
    <property type="nucleotide sequence ID" value="XM_023298715.3"/>
</dbReference>
<feature type="chain" id="PRO_5043747796" description="TNFR-Cys domain-containing protein" evidence="4">
    <location>
        <begin position="20"/>
        <end position="282"/>
    </location>
</feature>
<feature type="transmembrane region" description="Helical" evidence="3">
    <location>
        <begin position="195"/>
        <end position="224"/>
    </location>
</feature>
<dbReference type="PANTHER" id="PTHR47139:SF4">
    <property type="entry name" value="TUMOR NECROSIS FACTOR RECEPTOR SUPERFAMILY MEMBER 9 ISOFORM X1-RELATED"/>
    <property type="match status" value="1"/>
</dbReference>
<evidence type="ECO:0000259" key="5">
    <source>
        <dbReference type="PROSITE" id="PS50050"/>
    </source>
</evidence>
<dbReference type="InterPro" id="IPR001368">
    <property type="entry name" value="TNFR/NGFR_Cys_rich_reg"/>
</dbReference>
<dbReference type="SMART" id="SM00208">
    <property type="entry name" value="TNFR"/>
    <property type="match status" value="3"/>
</dbReference>
<dbReference type="Proteomes" id="UP001501940">
    <property type="component" value="Chromosome 8"/>
</dbReference>
<keyword evidence="7" id="KW-1185">Reference proteome</keyword>
<dbReference type="Pfam" id="PF00020">
    <property type="entry name" value="TNFR_c6"/>
    <property type="match status" value="2"/>
</dbReference>
<comment type="caution">
    <text evidence="1">Lacks conserved residue(s) required for the propagation of feature annotation.</text>
</comment>
<evidence type="ECO:0000313" key="7">
    <source>
        <dbReference type="Proteomes" id="UP001501940"/>
    </source>
</evidence>
<dbReference type="CDD" id="cd13424">
    <property type="entry name" value="TNFRSF9_teleost"/>
    <property type="match status" value="1"/>
</dbReference>
<dbReference type="InterPro" id="IPR034057">
    <property type="entry name" value="TNFRSF9_N_teleost"/>
</dbReference>
<feature type="domain" description="TNFR-Cys" evidence="5">
    <location>
        <begin position="64"/>
        <end position="102"/>
    </location>
</feature>
<dbReference type="GeneID" id="111588354"/>
<evidence type="ECO:0000313" key="6">
    <source>
        <dbReference type="Ensembl" id="ENSAOCP00000048934.1"/>
    </source>
</evidence>
<feature type="region of interest" description="Disordered" evidence="2">
    <location>
        <begin position="261"/>
        <end position="282"/>
    </location>
</feature>
<feature type="disulfide bond" evidence="1">
    <location>
        <begin position="84"/>
        <end position="102"/>
    </location>
</feature>
<keyword evidence="1" id="KW-1015">Disulfide bond</keyword>
<dbReference type="KEGG" id="aoce:111588354"/>
<name>A0AAQ5Y7X4_AMPOC</name>
<dbReference type="Gene3D" id="2.10.50.10">
    <property type="entry name" value="Tumor Necrosis Factor Receptor, subunit A, domain 2"/>
    <property type="match status" value="3"/>
</dbReference>
<reference evidence="6" key="2">
    <citation type="submission" date="2025-08" db="UniProtKB">
        <authorList>
            <consortium name="Ensembl"/>
        </authorList>
    </citation>
    <scope>IDENTIFICATION</scope>
</reference>